<feature type="region of interest" description="Disordered" evidence="1">
    <location>
        <begin position="21"/>
        <end position="49"/>
    </location>
</feature>
<name>A0A834SG76_9FABA</name>
<accession>A0A834SG76</accession>
<gene>
    <name evidence="2" type="ORF">G2W53_041757</name>
</gene>
<keyword evidence="3" id="KW-1185">Reference proteome</keyword>
<dbReference type="Proteomes" id="UP000634136">
    <property type="component" value="Unassembled WGS sequence"/>
</dbReference>
<comment type="caution">
    <text evidence="2">The sequence shown here is derived from an EMBL/GenBank/DDBJ whole genome shotgun (WGS) entry which is preliminary data.</text>
</comment>
<feature type="compositionally biased region" description="Polar residues" evidence="1">
    <location>
        <begin position="31"/>
        <end position="40"/>
    </location>
</feature>
<reference evidence="2" key="1">
    <citation type="submission" date="2020-09" db="EMBL/GenBank/DDBJ databases">
        <title>Genome-Enabled Discovery of Anthraquinone Biosynthesis in Senna tora.</title>
        <authorList>
            <person name="Kang S.-H."/>
            <person name="Pandey R.P."/>
            <person name="Lee C.-M."/>
            <person name="Sim J.-S."/>
            <person name="Jeong J.-T."/>
            <person name="Choi B.-S."/>
            <person name="Jung M."/>
            <person name="Ginzburg D."/>
            <person name="Zhao K."/>
            <person name="Won S.Y."/>
            <person name="Oh T.-J."/>
            <person name="Yu Y."/>
            <person name="Kim N.-H."/>
            <person name="Lee O.R."/>
            <person name="Lee T.-H."/>
            <person name="Bashyal P."/>
            <person name="Kim T.-S."/>
            <person name="Lee W.-H."/>
            <person name="Kawkins C."/>
            <person name="Kim C.-K."/>
            <person name="Kim J.S."/>
            <person name="Ahn B.O."/>
            <person name="Rhee S.Y."/>
            <person name="Sohng J.K."/>
        </authorList>
    </citation>
    <scope>NUCLEOTIDE SEQUENCE</scope>
    <source>
        <tissue evidence="2">Leaf</tissue>
    </source>
</reference>
<feature type="region of interest" description="Disordered" evidence="1">
    <location>
        <begin position="85"/>
        <end position="104"/>
    </location>
</feature>
<sequence length="104" mass="11880">MVLLLLLFQCRPEIDHHRSRRQHHHALLDPQNAQAIQAYSTPHPRDRSQRNVVVERLRPEAHGVVWKINVVGISYGGSVAYNPLPSSIESAAPSPRYKWESEGR</sequence>
<evidence type="ECO:0000313" key="2">
    <source>
        <dbReference type="EMBL" id="KAF7802646.1"/>
    </source>
</evidence>
<dbReference type="EMBL" id="JAAIUW010000013">
    <property type="protein sequence ID" value="KAF7802646.1"/>
    <property type="molecule type" value="Genomic_DNA"/>
</dbReference>
<evidence type="ECO:0000256" key="1">
    <source>
        <dbReference type="SAM" id="MobiDB-lite"/>
    </source>
</evidence>
<evidence type="ECO:0000313" key="3">
    <source>
        <dbReference type="Proteomes" id="UP000634136"/>
    </source>
</evidence>
<dbReference type="AlphaFoldDB" id="A0A834SG76"/>
<organism evidence="2 3">
    <name type="scientific">Senna tora</name>
    <dbReference type="NCBI Taxonomy" id="362788"/>
    <lineage>
        <taxon>Eukaryota</taxon>
        <taxon>Viridiplantae</taxon>
        <taxon>Streptophyta</taxon>
        <taxon>Embryophyta</taxon>
        <taxon>Tracheophyta</taxon>
        <taxon>Spermatophyta</taxon>
        <taxon>Magnoliopsida</taxon>
        <taxon>eudicotyledons</taxon>
        <taxon>Gunneridae</taxon>
        <taxon>Pentapetalae</taxon>
        <taxon>rosids</taxon>
        <taxon>fabids</taxon>
        <taxon>Fabales</taxon>
        <taxon>Fabaceae</taxon>
        <taxon>Caesalpinioideae</taxon>
        <taxon>Cassia clade</taxon>
        <taxon>Senna</taxon>
    </lineage>
</organism>
<protein>
    <submittedName>
        <fullName evidence="2">Uncharacterized protein</fullName>
    </submittedName>
</protein>
<proteinExistence type="predicted"/>